<proteinExistence type="predicted"/>
<dbReference type="Pfam" id="PF13443">
    <property type="entry name" value="HTH_26"/>
    <property type="match status" value="1"/>
</dbReference>
<dbReference type="Gene3D" id="1.10.260.40">
    <property type="entry name" value="lambda repressor-like DNA-binding domains"/>
    <property type="match status" value="1"/>
</dbReference>
<dbReference type="SUPFAM" id="SSF47413">
    <property type="entry name" value="lambda repressor-like DNA-binding domains"/>
    <property type="match status" value="1"/>
</dbReference>
<dbReference type="RefSeq" id="WP_281844291.1">
    <property type="nucleotide sequence ID" value="NZ_BSBO01000057.1"/>
</dbReference>
<reference evidence="3" key="3">
    <citation type="submission" date="2022-11" db="EMBL/GenBank/DDBJ databases">
        <title>Draft genome sequence of Sellimonas catena strain 18CBH55.</title>
        <authorList>
            <person name="Atsushi H."/>
            <person name="Moriya O."/>
            <person name="Mitsuo S."/>
        </authorList>
    </citation>
    <scope>NUCLEOTIDE SEQUENCE</scope>
    <source>
        <strain evidence="3">18CBH55</strain>
    </source>
</reference>
<evidence type="ECO:0000313" key="2">
    <source>
        <dbReference type="EMBL" id="GLG06253.1"/>
    </source>
</evidence>
<dbReference type="Proteomes" id="UP001145094">
    <property type="component" value="Unassembled WGS sequence"/>
</dbReference>
<reference evidence="3" key="4">
    <citation type="submission" date="2022-11" db="EMBL/GenBank/DDBJ databases">
        <title>Draft genome sequence of Sellimonas catena strain 18CBH55.</title>
        <authorList>
            <person name="Hisatomi A."/>
            <person name="Ohkuma M."/>
            <person name="Sakamoto M."/>
        </authorList>
    </citation>
    <scope>NUCLEOTIDE SEQUENCE</scope>
    <source>
        <strain evidence="3">18CBH55</strain>
    </source>
</reference>
<evidence type="ECO:0000313" key="3">
    <source>
        <dbReference type="EMBL" id="GLG88857.1"/>
    </source>
</evidence>
<reference evidence="2" key="1">
    <citation type="submission" date="2022-11" db="EMBL/GenBank/DDBJ databases">
        <title>Draft genome sequence of Sellimonas catena strain 12EGH17.</title>
        <authorList>
            <person name="Hisatomi A."/>
            <person name="Ohkuma M."/>
            <person name="Sakamoto M."/>
        </authorList>
    </citation>
    <scope>NUCLEOTIDE SEQUENCE</scope>
    <source>
        <strain evidence="2">12EGH17</strain>
    </source>
</reference>
<evidence type="ECO:0000259" key="1">
    <source>
        <dbReference type="Pfam" id="PF13443"/>
    </source>
</evidence>
<protein>
    <recommendedName>
        <fullName evidence="1">HTH cro/C1-type domain-containing protein</fullName>
    </recommendedName>
</protein>
<reference evidence="2 4" key="5">
    <citation type="journal article" date="2023" name="Int. J. Syst. Evol. Microbiol.">
        <title>Sellimonas catena sp. nov., isolated from human faeces.</title>
        <authorList>
            <person name="Hisatomi A."/>
            <person name="Ohkuma M."/>
            <person name="Sakamoto M."/>
        </authorList>
    </citation>
    <scope>NUCLEOTIDE SEQUENCE [LARGE SCALE GENOMIC DNA]</scope>
    <source>
        <strain evidence="2 4">12EGH17</strain>
        <strain evidence="3">18CBH55</strain>
    </source>
</reference>
<gene>
    <name evidence="2" type="ORF">Selli1_34270</name>
    <name evidence="3" type="ORF">Selli2_02830</name>
</gene>
<dbReference type="EMBL" id="BSBO01000057">
    <property type="protein sequence ID" value="GLG06253.1"/>
    <property type="molecule type" value="Genomic_DNA"/>
</dbReference>
<organism evidence="2 4">
    <name type="scientific">Sellimonas catena</name>
    <dbReference type="NCBI Taxonomy" id="2994035"/>
    <lineage>
        <taxon>Bacteria</taxon>
        <taxon>Bacillati</taxon>
        <taxon>Bacillota</taxon>
        <taxon>Clostridia</taxon>
        <taxon>Lachnospirales</taxon>
        <taxon>Lachnospiraceae</taxon>
        <taxon>Sellimonas</taxon>
    </lineage>
</organism>
<sequence>MISYQPFYDTLFKRDITEYALIFKHGVPANTLHRMKHGKPITTTTLDTLCEILECRVEDILEYVPPEAD</sequence>
<evidence type="ECO:0000313" key="4">
    <source>
        <dbReference type="Proteomes" id="UP001145145"/>
    </source>
</evidence>
<dbReference type="GO" id="GO:0003677">
    <property type="term" value="F:DNA binding"/>
    <property type="evidence" value="ECO:0007669"/>
    <property type="project" value="InterPro"/>
</dbReference>
<dbReference type="InterPro" id="IPR001387">
    <property type="entry name" value="Cro/C1-type_HTH"/>
</dbReference>
<dbReference type="Proteomes" id="UP001145145">
    <property type="component" value="Unassembled WGS sequence"/>
</dbReference>
<comment type="caution">
    <text evidence="2">The sequence shown here is derived from an EMBL/GenBank/DDBJ whole genome shotgun (WGS) entry which is preliminary data.</text>
</comment>
<dbReference type="AlphaFoldDB" id="A0A9W6CAS5"/>
<dbReference type="InterPro" id="IPR010982">
    <property type="entry name" value="Lambda_DNA-bd_dom_sf"/>
</dbReference>
<reference evidence="2" key="2">
    <citation type="submission" date="2022-11" db="EMBL/GenBank/DDBJ databases">
        <title>Draft genome sequence of Sellimonas catena strain 12EGH17.</title>
        <authorList>
            <person name="Atsushi H."/>
            <person name="Moriya O."/>
            <person name="Mitsuo S."/>
        </authorList>
    </citation>
    <scope>NUCLEOTIDE SEQUENCE</scope>
    <source>
        <strain evidence="2">12EGH17</strain>
    </source>
</reference>
<dbReference type="EMBL" id="BSCH01000002">
    <property type="protein sequence ID" value="GLG88857.1"/>
    <property type="molecule type" value="Genomic_DNA"/>
</dbReference>
<keyword evidence="4" id="KW-1185">Reference proteome</keyword>
<accession>A0A9W6CAS5</accession>
<name>A0A9W6CAS5_9FIRM</name>
<feature type="domain" description="HTH cro/C1-type" evidence="1">
    <location>
        <begin position="13"/>
        <end position="65"/>
    </location>
</feature>